<dbReference type="Proteomes" id="UP001165541">
    <property type="component" value="Unassembled WGS sequence"/>
</dbReference>
<dbReference type="EMBL" id="JAMKFE010000004">
    <property type="protein sequence ID" value="MCM5679384.1"/>
    <property type="molecule type" value="Genomic_DNA"/>
</dbReference>
<proteinExistence type="predicted"/>
<evidence type="ECO:0000313" key="2">
    <source>
        <dbReference type="Proteomes" id="UP001165541"/>
    </source>
</evidence>
<evidence type="ECO:0000313" key="1">
    <source>
        <dbReference type="EMBL" id="MCM5679384.1"/>
    </source>
</evidence>
<dbReference type="Pfam" id="PF08889">
    <property type="entry name" value="WbqC"/>
    <property type="match status" value="1"/>
</dbReference>
<organism evidence="1 2">
    <name type="scientific">Caldimonas mangrovi</name>
    <dbReference type="NCBI Taxonomy" id="2944811"/>
    <lineage>
        <taxon>Bacteria</taxon>
        <taxon>Pseudomonadati</taxon>
        <taxon>Pseudomonadota</taxon>
        <taxon>Betaproteobacteria</taxon>
        <taxon>Burkholderiales</taxon>
        <taxon>Sphaerotilaceae</taxon>
        <taxon>Caldimonas</taxon>
    </lineage>
</organism>
<dbReference type="RefSeq" id="WP_251777597.1">
    <property type="nucleotide sequence ID" value="NZ_JAMKFE010000004.1"/>
</dbReference>
<name>A0ABT0YLY6_9BURK</name>
<accession>A0ABT0YLY6</accession>
<protein>
    <submittedName>
        <fullName evidence="1">WbqC family protein</fullName>
    </submittedName>
</protein>
<keyword evidence="2" id="KW-1185">Reference proteome</keyword>
<reference evidence="1" key="1">
    <citation type="submission" date="2022-05" db="EMBL/GenBank/DDBJ databases">
        <title>Schlegelella sp. nov., isolated from mangrove soil.</title>
        <authorList>
            <person name="Liu Y."/>
            <person name="Ge X."/>
            <person name="Liu W."/>
        </authorList>
    </citation>
    <scope>NUCLEOTIDE SEQUENCE</scope>
    <source>
        <strain evidence="1">S2-27</strain>
    </source>
</reference>
<comment type="caution">
    <text evidence="1">The sequence shown here is derived from an EMBL/GenBank/DDBJ whole genome shotgun (WGS) entry which is preliminary data.</text>
</comment>
<gene>
    <name evidence="1" type="ORF">M8A51_07550</name>
</gene>
<sequence length="242" mass="27153">MSLRIVISQSMLFPWVGLLEQVRLADVFVHYDDVQFSKGSFVNRVQLKTPRGVRWMTVPLQDLHLGQRIDEVQIAPAAAWCARHLDLLHRSLAQAPYRADALRLAEEVYAGNHPHVGSLARASMMALVRYFGLDAGTRFVDVRELGIPGDSSERVLAVVRRLGGDTYVTGHGAARYLAHETFEQAGVDVQYMDYRRLPYPQSHGEFTPYVSGLDLVAHCGRDGARHLCSDTVSWRTFVHEPA</sequence>
<dbReference type="InterPro" id="IPR014985">
    <property type="entry name" value="WbqC"/>
</dbReference>